<dbReference type="STRING" id="869754.A0A1A0H4Q1"/>
<keyword evidence="2" id="KW-1185">Reference proteome</keyword>
<sequence>ISLAHGAFTDFKVLQTFKHLSPSRIQELHRDDIQLYLPRLYLCLRIIDDCHALAWGTQSQVPKYSNFLLASLTPTFPQKQFNLQFLENVELGNLFGMLEDMKCEEMFFERPRSKKSPSVSSLGERFSNSSSALILFSLQKDKYELFDFASEICSFFENHLRIDYEDEYTKDHIQDYQLKTSRLVKKLSQSILNFARHVSNNESQLSSHGEIDQISPFFNISFGQSFRLIKISKEFLESLVENAGDNEIISRCIKIIKDLSHATTLLSTKLNISSTGNESVSSVHLVACGPGVMTAQIISRKLEIYDLTFRNTISIQLNKADKKSIETWRDDFLKTSKSLVYSEDMDGW</sequence>
<evidence type="ECO:0000313" key="2">
    <source>
        <dbReference type="Proteomes" id="UP000092555"/>
    </source>
</evidence>
<dbReference type="AlphaFoldDB" id="A0A1A0H4Q1"/>
<feature type="non-terminal residue" evidence="1">
    <location>
        <position position="1"/>
    </location>
</feature>
<dbReference type="OrthoDB" id="5426978at2759"/>
<dbReference type="EMBL" id="LXTC01000008">
    <property type="protein sequence ID" value="OBA19054.1"/>
    <property type="molecule type" value="Genomic_DNA"/>
</dbReference>
<name>A0A1A0H4Q1_9ASCO</name>
<proteinExistence type="predicted"/>
<comment type="caution">
    <text evidence="1">The sequence shown here is derived from an EMBL/GenBank/DDBJ whole genome shotgun (WGS) entry which is preliminary data.</text>
</comment>
<dbReference type="GeneID" id="30027675"/>
<gene>
    <name evidence="1" type="ORF">METBIDRAFT_17261</name>
</gene>
<evidence type="ECO:0000313" key="1">
    <source>
        <dbReference type="EMBL" id="OBA19054.1"/>
    </source>
</evidence>
<accession>A0A1A0H4Q1</accession>
<protein>
    <submittedName>
        <fullName evidence="1">Uncharacterized protein</fullName>
    </submittedName>
</protein>
<organism evidence="1 2">
    <name type="scientific">Metschnikowia bicuspidata var. bicuspidata NRRL YB-4993</name>
    <dbReference type="NCBI Taxonomy" id="869754"/>
    <lineage>
        <taxon>Eukaryota</taxon>
        <taxon>Fungi</taxon>
        <taxon>Dikarya</taxon>
        <taxon>Ascomycota</taxon>
        <taxon>Saccharomycotina</taxon>
        <taxon>Pichiomycetes</taxon>
        <taxon>Metschnikowiaceae</taxon>
        <taxon>Metschnikowia</taxon>
    </lineage>
</organism>
<reference evidence="1 2" key="1">
    <citation type="submission" date="2016-05" db="EMBL/GenBank/DDBJ databases">
        <title>Comparative genomics of biotechnologically important yeasts.</title>
        <authorList>
            <consortium name="DOE Joint Genome Institute"/>
            <person name="Riley R."/>
            <person name="Haridas S."/>
            <person name="Wolfe K.H."/>
            <person name="Lopes M.R."/>
            <person name="Hittinger C.T."/>
            <person name="Goker M."/>
            <person name="Salamov A."/>
            <person name="Wisecaver J."/>
            <person name="Long T.M."/>
            <person name="Aerts A.L."/>
            <person name="Barry K."/>
            <person name="Choi C."/>
            <person name="Clum A."/>
            <person name="Coughlan A.Y."/>
            <person name="Deshpande S."/>
            <person name="Douglass A.P."/>
            <person name="Hanson S.J."/>
            <person name="Klenk H.-P."/>
            <person name="LaButti K."/>
            <person name="Lapidus A."/>
            <person name="Lindquist E."/>
            <person name="Lipzen A."/>
            <person name="Meier-kolthoff J.P."/>
            <person name="Ohm R.A."/>
            <person name="Otillar R.P."/>
            <person name="Pangilinan J."/>
            <person name="Peng Y."/>
            <person name="Rokas A."/>
            <person name="Rosa C.A."/>
            <person name="Scheuner C."/>
            <person name="Sibirny A.A."/>
            <person name="Slot J.C."/>
            <person name="Stielow J.B."/>
            <person name="Sun H."/>
            <person name="Kurtzman C.P."/>
            <person name="Blackwell M."/>
            <person name="Grigoriev I.V."/>
            <person name="Jeffries T.W."/>
        </authorList>
    </citation>
    <scope>NUCLEOTIDE SEQUENCE [LARGE SCALE GENOMIC DNA]</scope>
    <source>
        <strain evidence="1 2">NRRL YB-4993</strain>
    </source>
</reference>
<feature type="non-terminal residue" evidence="1">
    <location>
        <position position="348"/>
    </location>
</feature>
<dbReference type="RefSeq" id="XP_018709589.1">
    <property type="nucleotide sequence ID" value="XM_018854699.1"/>
</dbReference>
<dbReference type="Proteomes" id="UP000092555">
    <property type="component" value="Unassembled WGS sequence"/>
</dbReference>